<evidence type="ECO:0008006" key="4">
    <source>
        <dbReference type="Google" id="ProtNLM"/>
    </source>
</evidence>
<evidence type="ECO:0000313" key="2">
    <source>
        <dbReference type="EMBL" id="KAL2291272.1"/>
    </source>
</evidence>
<name>A0ABR4F995_9PEZI</name>
<dbReference type="EMBL" id="JBAWTH010000007">
    <property type="protein sequence ID" value="KAL2291272.1"/>
    <property type="molecule type" value="Genomic_DNA"/>
</dbReference>
<proteinExistence type="predicted"/>
<dbReference type="PANTHER" id="PTHR28075:SF1">
    <property type="entry name" value="DUF1748-DOMAIN-CONTAINING PROTEIN"/>
    <property type="match status" value="1"/>
</dbReference>
<dbReference type="PANTHER" id="PTHR28075">
    <property type="entry name" value="CHROMOSOME 16, WHOLE GENOME SHOTGUN SEQUENCE"/>
    <property type="match status" value="1"/>
</dbReference>
<dbReference type="InterPro" id="IPR013726">
    <property type="entry name" value="Mitofissin"/>
</dbReference>
<protein>
    <recommendedName>
        <fullName evidence="4">DUF1748 domain-containing protein</fullName>
    </recommendedName>
</protein>
<keyword evidence="3" id="KW-1185">Reference proteome</keyword>
<organism evidence="2 3">
    <name type="scientific">Diaporthe vaccinii</name>
    <dbReference type="NCBI Taxonomy" id="105482"/>
    <lineage>
        <taxon>Eukaryota</taxon>
        <taxon>Fungi</taxon>
        <taxon>Dikarya</taxon>
        <taxon>Ascomycota</taxon>
        <taxon>Pezizomycotina</taxon>
        <taxon>Sordariomycetes</taxon>
        <taxon>Sordariomycetidae</taxon>
        <taxon>Diaporthales</taxon>
        <taxon>Diaporthaceae</taxon>
        <taxon>Diaporthe</taxon>
        <taxon>Diaporthe eres species complex</taxon>
    </lineage>
</organism>
<evidence type="ECO:0000313" key="3">
    <source>
        <dbReference type="Proteomes" id="UP001600888"/>
    </source>
</evidence>
<comment type="caution">
    <text evidence="2">The sequence shown here is derived from an EMBL/GenBank/DDBJ whole genome shotgun (WGS) entry which is preliminary data.</text>
</comment>
<accession>A0ABR4F995</accession>
<sequence length="191" mass="21177">MYSSTCADPPVWPPAVHADALPRFRKKHRSQSQTGHTLARPTSHPPQAYHPKARSSSASPCARTPRANKSQDRSHVKMVLLDLLTLGLWSKLGRLVHYGVDAILSRSYSQAKNIPRRRRDRADPSACSTVSTILAGIRRSTGLTPSFKSEKIAGDSNETQKWVSRYLAVGETAMDWAVVTAGQSGWFERNR</sequence>
<dbReference type="Proteomes" id="UP001600888">
    <property type="component" value="Unassembled WGS sequence"/>
</dbReference>
<evidence type="ECO:0000256" key="1">
    <source>
        <dbReference type="SAM" id="MobiDB-lite"/>
    </source>
</evidence>
<gene>
    <name evidence="2" type="ORF">FJTKL_13895</name>
</gene>
<dbReference type="Pfam" id="PF08520">
    <property type="entry name" value="Mitofissin"/>
    <property type="match status" value="1"/>
</dbReference>
<reference evidence="2 3" key="1">
    <citation type="submission" date="2024-03" db="EMBL/GenBank/DDBJ databases">
        <title>A high-quality draft genome sequence of Diaporthe vaccinii, a causative agent of upright dieback and viscid rot disease in cranberry plants.</title>
        <authorList>
            <person name="Sarrasin M."/>
            <person name="Lang B.F."/>
            <person name="Burger G."/>
        </authorList>
    </citation>
    <scope>NUCLEOTIDE SEQUENCE [LARGE SCALE GENOMIC DNA]</scope>
    <source>
        <strain evidence="2 3">IS7</strain>
    </source>
</reference>
<feature type="region of interest" description="Disordered" evidence="1">
    <location>
        <begin position="1"/>
        <end position="73"/>
    </location>
</feature>